<evidence type="ECO:0000313" key="9">
    <source>
        <dbReference type="Proteomes" id="UP000012040"/>
    </source>
</evidence>
<evidence type="ECO:0000256" key="4">
    <source>
        <dbReference type="ARBA" id="ARBA00022989"/>
    </source>
</evidence>
<organism evidence="8 9">
    <name type="scientific">Pseudobdellovibrio exovorus JSS</name>
    <dbReference type="NCBI Taxonomy" id="1184267"/>
    <lineage>
        <taxon>Bacteria</taxon>
        <taxon>Pseudomonadati</taxon>
        <taxon>Bdellovibrionota</taxon>
        <taxon>Bdellovibrionia</taxon>
        <taxon>Bdellovibrionales</taxon>
        <taxon>Pseudobdellovibrionaceae</taxon>
        <taxon>Pseudobdellovibrio</taxon>
    </lineage>
</organism>
<keyword evidence="9" id="KW-1185">Reference proteome</keyword>
<evidence type="ECO:0000256" key="6">
    <source>
        <dbReference type="SAM" id="Phobius"/>
    </source>
</evidence>
<proteinExistence type="predicted"/>
<dbReference type="GO" id="GO:0022857">
    <property type="term" value="F:transmembrane transporter activity"/>
    <property type="evidence" value="ECO:0007669"/>
    <property type="project" value="InterPro"/>
</dbReference>
<evidence type="ECO:0000256" key="3">
    <source>
        <dbReference type="ARBA" id="ARBA00022692"/>
    </source>
</evidence>
<dbReference type="AlphaFoldDB" id="M4VBM2"/>
<feature type="transmembrane region" description="Helical" evidence="6">
    <location>
        <begin position="402"/>
        <end position="419"/>
    </location>
</feature>
<dbReference type="STRING" id="1184267.A11Q_2397"/>
<dbReference type="Gene3D" id="1.20.1250.20">
    <property type="entry name" value="MFS general substrate transporter like domains"/>
    <property type="match status" value="1"/>
</dbReference>
<dbReference type="InterPro" id="IPR020846">
    <property type="entry name" value="MFS_dom"/>
</dbReference>
<feature type="transmembrane region" description="Helical" evidence="6">
    <location>
        <begin position="369"/>
        <end position="390"/>
    </location>
</feature>
<dbReference type="KEGG" id="bex:A11Q_2397"/>
<dbReference type="HOGENOM" id="CLU_001265_61_5_7"/>
<protein>
    <recommendedName>
        <fullName evidence="7">Major facilitator superfamily (MFS) profile domain-containing protein</fullName>
    </recommendedName>
</protein>
<feature type="transmembrane region" description="Helical" evidence="6">
    <location>
        <begin position="278"/>
        <end position="295"/>
    </location>
</feature>
<feature type="transmembrane region" description="Helical" evidence="6">
    <location>
        <begin position="307"/>
        <end position="324"/>
    </location>
</feature>
<dbReference type="EMBL" id="CP003537">
    <property type="protein sequence ID" value="AGH96613.1"/>
    <property type="molecule type" value="Genomic_DNA"/>
</dbReference>
<feature type="transmembrane region" description="Helical" evidence="6">
    <location>
        <begin position="104"/>
        <end position="123"/>
    </location>
</feature>
<dbReference type="InterPro" id="IPR050189">
    <property type="entry name" value="MFS_Efflux_Transporters"/>
</dbReference>
<feature type="domain" description="Major facilitator superfamily (MFS) profile" evidence="7">
    <location>
        <begin position="38"/>
        <end position="426"/>
    </location>
</feature>
<accession>M4VBM2</accession>
<dbReference type="PROSITE" id="PS50850">
    <property type="entry name" value="MFS"/>
    <property type="match status" value="1"/>
</dbReference>
<evidence type="ECO:0000259" key="7">
    <source>
        <dbReference type="PROSITE" id="PS50850"/>
    </source>
</evidence>
<dbReference type="PATRIC" id="fig|1184267.3.peg.2430"/>
<feature type="transmembrane region" description="Helical" evidence="6">
    <location>
        <begin position="330"/>
        <end position="348"/>
    </location>
</feature>
<feature type="transmembrane region" description="Helical" evidence="6">
    <location>
        <begin position="129"/>
        <end position="150"/>
    </location>
</feature>
<name>M4VBM2_9BACT</name>
<evidence type="ECO:0000256" key="5">
    <source>
        <dbReference type="ARBA" id="ARBA00023136"/>
    </source>
</evidence>
<dbReference type="PANTHER" id="PTHR43124">
    <property type="entry name" value="PURINE EFFLUX PUMP PBUE"/>
    <property type="match status" value="1"/>
</dbReference>
<feature type="transmembrane region" description="Helical" evidence="6">
    <location>
        <begin position="162"/>
        <end position="184"/>
    </location>
</feature>
<evidence type="ECO:0000256" key="1">
    <source>
        <dbReference type="ARBA" id="ARBA00004651"/>
    </source>
</evidence>
<evidence type="ECO:0000256" key="2">
    <source>
        <dbReference type="ARBA" id="ARBA00022475"/>
    </source>
</evidence>
<evidence type="ECO:0000313" key="8">
    <source>
        <dbReference type="EMBL" id="AGH96613.1"/>
    </source>
</evidence>
<feature type="transmembrane region" description="Helical" evidence="6">
    <location>
        <begin position="190"/>
        <end position="212"/>
    </location>
</feature>
<feature type="transmembrane region" description="Helical" evidence="6">
    <location>
        <begin position="74"/>
        <end position="92"/>
    </location>
</feature>
<gene>
    <name evidence="8" type="ORF">A11Q_2397</name>
</gene>
<dbReference type="InterPro" id="IPR011701">
    <property type="entry name" value="MFS"/>
</dbReference>
<dbReference type="SUPFAM" id="SSF103473">
    <property type="entry name" value="MFS general substrate transporter"/>
    <property type="match status" value="1"/>
</dbReference>
<dbReference type="Pfam" id="PF07690">
    <property type="entry name" value="MFS_1"/>
    <property type="match status" value="1"/>
</dbReference>
<dbReference type="GO" id="GO:0005886">
    <property type="term" value="C:plasma membrane"/>
    <property type="evidence" value="ECO:0007669"/>
    <property type="project" value="UniProtKB-SubCell"/>
</dbReference>
<comment type="subcellular location">
    <subcellularLocation>
        <location evidence="1">Cell membrane</location>
        <topology evidence="1">Multi-pass membrane protein</topology>
    </subcellularLocation>
</comment>
<dbReference type="InterPro" id="IPR036259">
    <property type="entry name" value="MFS_trans_sf"/>
</dbReference>
<sequence length="428" mass="47029">MRNLQRRYMDEISTLTEATSNSEQQPIKMSFTAYQKFVVALLAFLQFTIVLDFMIMSPLGAIMMPALNMTTAQFGMVVSAYAFSAGISGLLAAGFADRYDRKKILLFFYVGFIIGTFCCAIAPNYIFLLLARMVTGLFGGVMGSIVLAITTDLFPMSQRGRVMGFIQTAFAASQILGIPVGLFLANLWGWHMPFMAIVVISIAAAAIIWWKLQPVDEHLKYKTDNNAFHHLWTTVKNTHYLMAFMVTALMSLGGFMLMPFGSAFSVHNLGISLEKLPMVYLITGIATIFIGPAVGRASDLYGKMKTFWFGAILTIIMVIIYTNLGITPLWLVVIVNVLMFSAIFSRIIPAQAMISGIPTPENRGAFMAVNASLQQISGGIASVIAGLIVVEGATGKIEHFDTLGYILSGTVIVSVYLMHKVYRRSESH</sequence>
<keyword evidence="2" id="KW-1003">Cell membrane</keyword>
<dbReference type="eggNOG" id="COG2814">
    <property type="taxonomic scope" value="Bacteria"/>
</dbReference>
<dbReference type="Proteomes" id="UP000012040">
    <property type="component" value="Chromosome"/>
</dbReference>
<dbReference type="PANTHER" id="PTHR43124:SF3">
    <property type="entry name" value="CHLORAMPHENICOL EFFLUX PUMP RV0191"/>
    <property type="match status" value="1"/>
</dbReference>
<keyword evidence="4 6" id="KW-1133">Transmembrane helix</keyword>
<keyword evidence="3 6" id="KW-0812">Transmembrane</keyword>
<reference evidence="8 9" key="1">
    <citation type="journal article" date="2013" name="ISME J.">
        <title>By their genes ye shall know them: genomic signatures of predatory bacteria.</title>
        <authorList>
            <person name="Pasternak Z."/>
            <person name="Pietrokovski S."/>
            <person name="Rotem O."/>
            <person name="Gophna U."/>
            <person name="Lurie-Weinberger M.N."/>
            <person name="Jurkevitch E."/>
        </authorList>
    </citation>
    <scope>NUCLEOTIDE SEQUENCE [LARGE SCALE GENOMIC DNA]</scope>
    <source>
        <strain evidence="8 9">JSS</strain>
    </source>
</reference>
<dbReference type="CDD" id="cd17324">
    <property type="entry name" value="MFS_NepI_like"/>
    <property type="match status" value="1"/>
</dbReference>
<feature type="transmembrane region" description="Helical" evidence="6">
    <location>
        <begin position="240"/>
        <end position="258"/>
    </location>
</feature>
<feature type="transmembrane region" description="Helical" evidence="6">
    <location>
        <begin position="37"/>
        <end position="62"/>
    </location>
</feature>
<keyword evidence="5 6" id="KW-0472">Membrane</keyword>